<evidence type="ECO:0000313" key="3">
    <source>
        <dbReference type="Proteomes" id="UP000198841"/>
    </source>
</evidence>
<feature type="compositionally biased region" description="Pro residues" evidence="1">
    <location>
        <begin position="333"/>
        <end position="342"/>
    </location>
</feature>
<evidence type="ECO:0000256" key="1">
    <source>
        <dbReference type="SAM" id="MobiDB-lite"/>
    </source>
</evidence>
<name>A0A1I3VB75_9GAMM</name>
<dbReference type="InterPro" id="IPR036086">
    <property type="entry name" value="ParB/Sulfiredoxin_sf"/>
</dbReference>
<evidence type="ECO:0000313" key="2">
    <source>
        <dbReference type="EMBL" id="SFJ92618.1"/>
    </source>
</evidence>
<keyword evidence="3" id="KW-1185">Reference proteome</keyword>
<sequence length="508" mass="55999">MTAMAKQRTTDLTDALLKRGRQAEATLTVATPDAPGSEMPMVLTLDQLRPNPDNPRTSRNPRFDDIKASIRARGLDTVPKVTLDPDNPGSYIFSDGGNTRYQALCELWAETHSEHFYRVHCLFKPWPGRIKCVIGHLAENELRGELSFIEKAIGIRNARQIIEDESGKAVSLRELATALTDQGYPVSYSSLSRMDSCVRHLYPHLPALLESGLGRPQINALLVLRSDAEKLWNHYAAEAKPEVTFENVMAKVCPHFNSPESWSLEMFRDEFIGELVSALPHPSLNYDRWLIELDPSEQNRRQLFGEPEPVAPQLQQQNQQPEPEAATRAPAPVRKPTPPPTTPGIASGNTYVPNSTVATGNTPEPSSTVATGNTFEMVTDVASGNTQSAAPDFWSIPTLQDDADHLRNIAFRLAFELADSDSDGEAVVPDNSAASAGYRIDEELSVSPISCLLSSLAGGACDEDLPDLMRELLIGSSDAAPRFDDASTQTFMKLIRTLRRLRELQRQS</sequence>
<feature type="region of interest" description="Disordered" evidence="1">
    <location>
        <begin position="311"/>
        <end position="367"/>
    </location>
</feature>
<dbReference type="SUPFAM" id="SSF110849">
    <property type="entry name" value="ParB/Sulfiredoxin"/>
    <property type="match status" value="1"/>
</dbReference>
<dbReference type="RefSeq" id="WP_091003639.1">
    <property type="nucleotide sequence ID" value="NZ_FOSD01000003.1"/>
</dbReference>
<feature type="compositionally biased region" description="Polar residues" evidence="1">
    <location>
        <begin position="347"/>
        <end position="367"/>
    </location>
</feature>
<feature type="compositionally biased region" description="Low complexity" evidence="1">
    <location>
        <begin position="311"/>
        <end position="332"/>
    </location>
</feature>
<dbReference type="NCBIfam" id="TIGR03764">
    <property type="entry name" value="ICE_PFGI_1_parB"/>
    <property type="match status" value="1"/>
</dbReference>
<reference evidence="2 3" key="1">
    <citation type="submission" date="2016-10" db="EMBL/GenBank/DDBJ databases">
        <authorList>
            <person name="Varghese N."/>
            <person name="Submissions S."/>
        </authorList>
    </citation>
    <scope>NUCLEOTIDE SEQUENCE [LARGE SCALE GENOMIC DNA]</scope>
    <source>
        <strain evidence="2 3">YR512</strain>
    </source>
</reference>
<protein>
    <submittedName>
        <fullName evidence="2">Integrating conjugative element, PFGI_1 class, ParB family protein</fullName>
    </submittedName>
</protein>
<proteinExistence type="predicted"/>
<organism evidence="2 3">
    <name type="scientific">Candidatus Pantoea symbiotica</name>
    <dbReference type="NCBI Taxonomy" id="1884370"/>
    <lineage>
        <taxon>Bacteria</taxon>
        <taxon>Pseudomonadati</taxon>
        <taxon>Pseudomonadota</taxon>
        <taxon>Gammaproteobacteria</taxon>
        <taxon>Enterobacterales</taxon>
        <taxon>Erwiniaceae</taxon>
        <taxon>Pantoea</taxon>
    </lineage>
</organism>
<dbReference type="Proteomes" id="UP000198841">
    <property type="component" value="Unassembled WGS sequence"/>
</dbReference>
<comment type="caution">
    <text evidence="2">The sequence shown here is derived from an EMBL/GenBank/DDBJ whole genome shotgun (WGS) entry which is preliminary data.</text>
</comment>
<dbReference type="InterPro" id="IPR022304">
    <property type="entry name" value="ICE_PFGI_1_ParB"/>
</dbReference>
<accession>A0A1I3VB75</accession>
<gene>
    <name evidence="2" type="ORF">SAMN05518863_103342</name>
</gene>
<dbReference type="EMBL" id="FOSD01000003">
    <property type="protein sequence ID" value="SFJ92618.1"/>
    <property type="molecule type" value="Genomic_DNA"/>
</dbReference>